<name>A0A5N0TCE2_9GAMM</name>
<keyword evidence="1" id="KW-1003">Cell membrane</keyword>
<dbReference type="AlphaFoldDB" id="A0A5N0TCE2"/>
<dbReference type="GO" id="GO:0005886">
    <property type="term" value="C:plasma membrane"/>
    <property type="evidence" value="ECO:0007669"/>
    <property type="project" value="UniProtKB-SubCell"/>
</dbReference>
<dbReference type="InterPro" id="IPR002696">
    <property type="entry name" value="Membr_insert_effic_factor_YidD"/>
</dbReference>
<comment type="subcellular location">
    <subcellularLocation>
        <location evidence="1">Cell membrane</location>
        <topology evidence="1">Peripheral membrane protein</topology>
        <orientation evidence="1">Cytoplasmic side</orientation>
    </subcellularLocation>
</comment>
<dbReference type="PANTHER" id="PTHR33383:SF1">
    <property type="entry name" value="MEMBRANE PROTEIN INSERTION EFFICIENCY FACTOR-RELATED"/>
    <property type="match status" value="1"/>
</dbReference>
<evidence type="ECO:0000313" key="2">
    <source>
        <dbReference type="EMBL" id="KAA9132094.1"/>
    </source>
</evidence>
<dbReference type="HAMAP" id="MF_00386">
    <property type="entry name" value="UPF0161_YidD"/>
    <property type="match status" value="1"/>
</dbReference>
<dbReference type="SMART" id="SM01234">
    <property type="entry name" value="Haemolytic"/>
    <property type="match status" value="1"/>
</dbReference>
<dbReference type="Pfam" id="PF01809">
    <property type="entry name" value="YidD"/>
    <property type="match status" value="1"/>
</dbReference>
<organism evidence="2 3">
    <name type="scientific">Marinihelvus fidelis</name>
    <dbReference type="NCBI Taxonomy" id="2613842"/>
    <lineage>
        <taxon>Bacteria</taxon>
        <taxon>Pseudomonadati</taxon>
        <taxon>Pseudomonadota</taxon>
        <taxon>Gammaproteobacteria</taxon>
        <taxon>Chromatiales</taxon>
        <taxon>Wenzhouxiangellaceae</taxon>
        <taxon>Marinihelvus</taxon>
    </lineage>
</organism>
<proteinExistence type="inferred from homology"/>
<protein>
    <recommendedName>
        <fullName evidence="1">Putative membrane protein insertion efficiency factor</fullName>
    </recommendedName>
</protein>
<keyword evidence="3" id="KW-1185">Reference proteome</keyword>
<evidence type="ECO:0000256" key="1">
    <source>
        <dbReference type="HAMAP-Rule" id="MF_00386"/>
    </source>
</evidence>
<dbReference type="RefSeq" id="WP_150863885.1">
    <property type="nucleotide sequence ID" value="NZ_VYXP01000004.1"/>
</dbReference>
<dbReference type="PANTHER" id="PTHR33383">
    <property type="entry name" value="MEMBRANE PROTEIN INSERTION EFFICIENCY FACTOR-RELATED"/>
    <property type="match status" value="1"/>
</dbReference>
<gene>
    <name evidence="2" type="primary">yidD</name>
    <name evidence="2" type="ORF">F3N42_07965</name>
</gene>
<dbReference type="NCBIfam" id="TIGR00278">
    <property type="entry name" value="membrane protein insertion efficiency factor YidD"/>
    <property type="match status" value="1"/>
</dbReference>
<reference evidence="2 3" key="1">
    <citation type="submission" date="2019-09" db="EMBL/GenBank/DDBJ databases">
        <title>Wenzhouxiangella sp. Genome sequencing and assembly.</title>
        <authorList>
            <person name="Zhang R."/>
        </authorList>
    </citation>
    <scope>NUCLEOTIDE SEQUENCE [LARGE SCALE GENOMIC DNA]</scope>
    <source>
        <strain evidence="2 3">W260</strain>
    </source>
</reference>
<keyword evidence="1" id="KW-0472">Membrane</keyword>
<comment type="caution">
    <text evidence="2">The sequence shown here is derived from an EMBL/GenBank/DDBJ whole genome shotgun (WGS) entry which is preliminary data.</text>
</comment>
<comment type="function">
    <text evidence="1">Could be involved in insertion of integral membrane proteins into the membrane.</text>
</comment>
<evidence type="ECO:0000313" key="3">
    <source>
        <dbReference type="Proteomes" id="UP000325372"/>
    </source>
</evidence>
<accession>A0A5N0TCE2</accession>
<dbReference type="Proteomes" id="UP000325372">
    <property type="component" value="Unassembled WGS sequence"/>
</dbReference>
<comment type="similarity">
    <text evidence="1">Belongs to the UPF0161 family.</text>
</comment>
<dbReference type="EMBL" id="VYXP01000004">
    <property type="protein sequence ID" value="KAA9132094.1"/>
    <property type="molecule type" value="Genomic_DNA"/>
</dbReference>
<sequence length="79" mass="8665">MKRILLALIRAYQLTLSPIVGYHCRFTPTCSRYAAEAIEVHGAARGSWLAARRIARCHPFCDGGIDPVPPPRESSGEDA</sequence>